<proteinExistence type="predicted"/>
<keyword evidence="2" id="KW-1185">Reference proteome</keyword>
<evidence type="ECO:0000313" key="2">
    <source>
        <dbReference type="Proteomes" id="UP001430953"/>
    </source>
</evidence>
<reference evidence="1 2" key="1">
    <citation type="submission" date="2023-03" db="EMBL/GenBank/DDBJ databases">
        <title>High recombination rates correlate with genetic variation in Cardiocondyla obscurior ants.</title>
        <authorList>
            <person name="Errbii M."/>
        </authorList>
    </citation>
    <scope>NUCLEOTIDE SEQUENCE [LARGE SCALE GENOMIC DNA]</scope>
    <source>
        <strain evidence="1">Alpha-2009</strain>
        <tissue evidence="1">Whole body</tissue>
    </source>
</reference>
<gene>
    <name evidence="1" type="ORF">PUN28_012661</name>
</gene>
<sequence>MCSLTRNAGVVTQPTTVAQKSSQMFLPFQSCVFAEAHAMQRFAATGPVAAATRKTIRGPGVSVENVTLGGFADYTRSHHRRESEPFGYL</sequence>
<comment type="caution">
    <text evidence="1">The sequence shown here is derived from an EMBL/GenBank/DDBJ whole genome shotgun (WGS) entry which is preliminary data.</text>
</comment>
<dbReference type="Proteomes" id="UP001430953">
    <property type="component" value="Unassembled WGS sequence"/>
</dbReference>
<organism evidence="1 2">
    <name type="scientific">Cardiocondyla obscurior</name>
    <dbReference type="NCBI Taxonomy" id="286306"/>
    <lineage>
        <taxon>Eukaryota</taxon>
        <taxon>Metazoa</taxon>
        <taxon>Ecdysozoa</taxon>
        <taxon>Arthropoda</taxon>
        <taxon>Hexapoda</taxon>
        <taxon>Insecta</taxon>
        <taxon>Pterygota</taxon>
        <taxon>Neoptera</taxon>
        <taxon>Endopterygota</taxon>
        <taxon>Hymenoptera</taxon>
        <taxon>Apocrita</taxon>
        <taxon>Aculeata</taxon>
        <taxon>Formicoidea</taxon>
        <taxon>Formicidae</taxon>
        <taxon>Myrmicinae</taxon>
        <taxon>Cardiocondyla</taxon>
    </lineage>
</organism>
<dbReference type="AlphaFoldDB" id="A0AAW2FDT5"/>
<accession>A0AAW2FDT5</accession>
<evidence type="ECO:0000313" key="1">
    <source>
        <dbReference type="EMBL" id="KAL0113672.1"/>
    </source>
</evidence>
<protein>
    <submittedName>
        <fullName evidence="1">Uncharacterized protein</fullName>
    </submittedName>
</protein>
<name>A0AAW2FDT5_9HYME</name>
<dbReference type="EMBL" id="JADYXP020000012">
    <property type="protein sequence ID" value="KAL0113672.1"/>
    <property type="molecule type" value="Genomic_DNA"/>
</dbReference>